<protein>
    <recommendedName>
        <fullName evidence="8">Beta-glucosidase</fullName>
    </recommendedName>
</protein>
<organism evidence="6 7">
    <name type="scientific">Penstemon smallii</name>
    <dbReference type="NCBI Taxonomy" id="265156"/>
    <lineage>
        <taxon>Eukaryota</taxon>
        <taxon>Viridiplantae</taxon>
        <taxon>Streptophyta</taxon>
        <taxon>Embryophyta</taxon>
        <taxon>Tracheophyta</taxon>
        <taxon>Spermatophyta</taxon>
        <taxon>Magnoliopsida</taxon>
        <taxon>eudicotyledons</taxon>
        <taxon>Gunneridae</taxon>
        <taxon>Pentapetalae</taxon>
        <taxon>asterids</taxon>
        <taxon>lamiids</taxon>
        <taxon>Lamiales</taxon>
        <taxon>Plantaginaceae</taxon>
        <taxon>Cheloneae</taxon>
        <taxon>Penstemon</taxon>
    </lineage>
</organism>
<comment type="caution">
    <text evidence="6">The sequence shown here is derived from an EMBL/GenBank/DDBJ whole genome shotgun (WGS) entry which is preliminary data.</text>
</comment>
<proteinExistence type="inferred from homology"/>
<keyword evidence="2" id="KW-0378">Hydrolase</keyword>
<keyword evidence="7" id="KW-1185">Reference proteome</keyword>
<dbReference type="InterPro" id="IPR033132">
    <property type="entry name" value="GH_1_N_CS"/>
</dbReference>
<evidence type="ECO:0000256" key="1">
    <source>
        <dbReference type="ARBA" id="ARBA00010838"/>
    </source>
</evidence>
<evidence type="ECO:0008006" key="8">
    <source>
        <dbReference type="Google" id="ProtNLM"/>
    </source>
</evidence>
<keyword evidence="3" id="KW-0326">Glycosidase</keyword>
<evidence type="ECO:0000256" key="3">
    <source>
        <dbReference type="ARBA" id="ARBA00023295"/>
    </source>
</evidence>
<dbReference type="PANTHER" id="PTHR10353:SF137">
    <property type="entry name" value="MYROSINASE 3-RELATED"/>
    <property type="match status" value="1"/>
</dbReference>
<dbReference type="GO" id="GO:0008422">
    <property type="term" value="F:beta-glucosidase activity"/>
    <property type="evidence" value="ECO:0007669"/>
    <property type="project" value="UniProtKB-ARBA"/>
</dbReference>
<evidence type="ECO:0000256" key="5">
    <source>
        <dbReference type="SAM" id="MobiDB-lite"/>
    </source>
</evidence>
<accession>A0ABD3TSE8</accession>
<sequence length="582" mass="66764">MENSRSLALVNAAAQIPIPTKNGNVAYDKDEDHSNISSTDFDENFLFGSGTSAYQVEGGYLKGGKSLSIWDCFSLSNPGGIADGSNGNLACDSFTKYKEDIRVMKQMGFNSYRFSISWPRILPGGRSCFGINRDGIDYYNDIIDTCIHNGLEPFVTLFHWDIPDCLQLEYGGFLDKKVKDDFREFAEVCFWEFGDRVKCWTTLNEPWTYTVMGYVTGTFPPTDRDNLLYGQTSQKELKPIKLPTHRGIIDIGNPIPITMERYSKDWPTVKPAQRPYTVARNLLLAHSEAVHSYRTKFQERQNGKIGIVLNSNWLVPLDPNSDADVKAAKRGVDFMLGWFLDPVLYGKYPDSMIEYVPNDNLAQFSHQEAHQLKGSIDFMGLNYYTSNYASYSANPSKHENYYKDQMVECSPFDKDGKAIGDQAGSSWLFSVPWGLYEHLNYLKTKENMPPIYITENGWSDKNDPKLTPQEACRDTKRKKYYQDHLFYLLKAINELKVDVRGHFAWSWCDNYEWNLGYSVRFGLMYVDFLNNYTRYPKDSAIWYTKFLAKAKARRITSANTKRQHEDDATEESTEVVKKARAA</sequence>
<dbReference type="InterPro" id="IPR017853">
    <property type="entry name" value="GH"/>
</dbReference>
<dbReference type="InterPro" id="IPR001360">
    <property type="entry name" value="Glyco_hydro_1"/>
</dbReference>
<dbReference type="PROSITE" id="PS00653">
    <property type="entry name" value="GLYCOSYL_HYDROL_F1_2"/>
    <property type="match status" value="1"/>
</dbReference>
<evidence type="ECO:0000256" key="4">
    <source>
        <dbReference type="RuleBase" id="RU003690"/>
    </source>
</evidence>
<comment type="similarity">
    <text evidence="1 4">Belongs to the glycosyl hydrolase 1 family.</text>
</comment>
<evidence type="ECO:0000313" key="6">
    <source>
        <dbReference type="EMBL" id="KAL3839348.1"/>
    </source>
</evidence>
<dbReference type="SUPFAM" id="SSF51445">
    <property type="entry name" value="(Trans)glycosidases"/>
    <property type="match status" value="1"/>
</dbReference>
<evidence type="ECO:0000313" key="7">
    <source>
        <dbReference type="Proteomes" id="UP001634393"/>
    </source>
</evidence>
<dbReference type="PANTHER" id="PTHR10353">
    <property type="entry name" value="GLYCOSYL HYDROLASE"/>
    <property type="match status" value="1"/>
</dbReference>
<reference evidence="6 7" key="1">
    <citation type="submission" date="2024-12" db="EMBL/GenBank/DDBJ databases">
        <title>The unique morphological basis and parallel evolutionary history of personate flowers in Penstemon.</title>
        <authorList>
            <person name="Depatie T.H."/>
            <person name="Wessinger C.A."/>
        </authorList>
    </citation>
    <scope>NUCLEOTIDE SEQUENCE [LARGE SCALE GENOMIC DNA]</scope>
    <source>
        <strain evidence="6">WTNN_2</strain>
        <tissue evidence="6">Leaf</tissue>
    </source>
</reference>
<dbReference type="PRINTS" id="PR00131">
    <property type="entry name" value="GLHYDRLASE1"/>
</dbReference>
<dbReference type="Gene3D" id="3.20.20.80">
    <property type="entry name" value="Glycosidases"/>
    <property type="match status" value="1"/>
</dbReference>
<evidence type="ECO:0000256" key="2">
    <source>
        <dbReference type="ARBA" id="ARBA00022801"/>
    </source>
</evidence>
<dbReference type="Pfam" id="PF00232">
    <property type="entry name" value="Glyco_hydro_1"/>
    <property type="match status" value="1"/>
</dbReference>
<dbReference type="Proteomes" id="UP001634393">
    <property type="component" value="Unassembled WGS sequence"/>
</dbReference>
<feature type="region of interest" description="Disordered" evidence="5">
    <location>
        <begin position="558"/>
        <end position="582"/>
    </location>
</feature>
<dbReference type="AlphaFoldDB" id="A0ABD3TSE8"/>
<name>A0ABD3TSE8_9LAMI</name>
<dbReference type="EMBL" id="JBJXBP010000003">
    <property type="protein sequence ID" value="KAL3839348.1"/>
    <property type="molecule type" value="Genomic_DNA"/>
</dbReference>
<gene>
    <name evidence="6" type="ORF">ACJIZ3_023939</name>
</gene>